<comment type="catalytic activity">
    <reaction evidence="17">
        <text>[GlcNAc-(1-&gt;4)-Mur2Ac(oyl-L-Ala-gamma-D-Glu-L-Lys-D-Ala-D-Ala)](n)-di-trans,octa-cis-undecaprenyl diphosphate + beta-D-GlcNAc-(1-&gt;4)-Mur2Ac(oyl-L-Ala-gamma-D-Glu-L-Lys-D-Ala-D-Ala)-di-trans,octa-cis-undecaprenyl diphosphate = [GlcNAc-(1-&gt;4)-Mur2Ac(oyl-L-Ala-gamma-D-Glu-L-Lys-D-Ala-D-Ala)](n+1)-di-trans,octa-cis-undecaprenyl diphosphate + di-trans,octa-cis-undecaprenyl diphosphate + H(+)</text>
        <dbReference type="Rhea" id="RHEA:23708"/>
        <dbReference type="Rhea" id="RHEA-COMP:9602"/>
        <dbReference type="Rhea" id="RHEA-COMP:9603"/>
        <dbReference type="ChEBI" id="CHEBI:15378"/>
        <dbReference type="ChEBI" id="CHEBI:58405"/>
        <dbReference type="ChEBI" id="CHEBI:60033"/>
        <dbReference type="ChEBI" id="CHEBI:78435"/>
        <dbReference type="EC" id="2.4.99.28"/>
    </reaction>
</comment>
<keyword evidence="10" id="KW-0378">Hydrolase</keyword>
<evidence type="ECO:0000259" key="19">
    <source>
        <dbReference type="Pfam" id="PF00905"/>
    </source>
</evidence>
<evidence type="ECO:0000256" key="13">
    <source>
        <dbReference type="ARBA" id="ARBA00023136"/>
    </source>
</evidence>
<dbReference type="InterPro" id="IPR012338">
    <property type="entry name" value="Beta-lactam/transpept-like"/>
</dbReference>
<dbReference type="Proteomes" id="UP000184212">
    <property type="component" value="Unassembled WGS sequence"/>
</dbReference>
<evidence type="ECO:0000313" key="21">
    <source>
        <dbReference type="EMBL" id="SHH92804.1"/>
    </source>
</evidence>
<dbReference type="STRING" id="947013.SAMN04488109_6165"/>
<dbReference type="GO" id="GO:0008955">
    <property type="term" value="F:peptidoglycan glycosyltransferase activity"/>
    <property type="evidence" value="ECO:0007669"/>
    <property type="project" value="UniProtKB-EC"/>
</dbReference>
<evidence type="ECO:0000256" key="18">
    <source>
        <dbReference type="SAM" id="Phobius"/>
    </source>
</evidence>
<feature type="domain" description="Penicillin-binding protein transpeptidase" evidence="19">
    <location>
        <begin position="447"/>
        <end position="688"/>
    </location>
</feature>
<dbReference type="InterPro" id="IPR036950">
    <property type="entry name" value="PBP_transglycosylase"/>
</dbReference>
<organism evidence="21 22">
    <name type="scientific">Chryseolinea serpens</name>
    <dbReference type="NCBI Taxonomy" id="947013"/>
    <lineage>
        <taxon>Bacteria</taxon>
        <taxon>Pseudomonadati</taxon>
        <taxon>Bacteroidota</taxon>
        <taxon>Cytophagia</taxon>
        <taxon>Cytophagales</taxon>
        <taxon>Fulvivirgaceae</taxon>
        <taxon>Chryseolinea</taxon>
    </lineage>
</organism>
<feature type="transmembrane region" description="Helical" evidence="18">
    <location>
        <begin position="50"/>
        <end position="70"/>
    </location>
</feature>
<dbReference type="PANTHER" id="PTHR32282">
    <property type="entry name" value="BINDING PROTEIN TRANSPEPTIDASE, PUTATIVE-RELATED"/>
    <property type="match status" value="1"/>
</dbReference>
<dbReference type="GO" id="GO:0071555">
    <property type="term" value="P:cell wall organization"/>
    <property type="evidence" value="ECO:0007669"/>
    <property type="project" value="UniProtKB-KW"/>
</dbReference>
<dbReference type="GO" id="GO:0008658">
    <property type="term" value="F:penicillin binding"/>
    <property type="evidence" value="ECO:0007669"/>
    <property type="project" value="InterPro"/>
</dbReference>
<evidence type="ECO:0000256" key="12">
    <source>
        <dbReference type="ARBA" id="ARBA00022984"/>
    </source>
</evidence>
<evidence type="ECO:0000256" key="10">
    <source>
        <dbReference type="ARBA" id="ARBA00022801"/>
    </source>
</evidence>
<evidence type="ECO:0000256" key="4">
    <source>
        <dbReference type="ARBA" id="ARBA00007739"/>
    </source>
</evidence>
<dbReference type="RefSeq" id="WP_073142263.1">
    <property type="nucleotide sequence ID" value="NZ_FQWQ01000005.1"/>
</dbReference>
<evidence type="ECO:0000256" key="5">
    <source>
        <dbReference type="ARBA" id="ARBA00022475"/>
    </source>
</evidence>
<evidence type="ECO:0000256" key="6">
    <source>
        <dbReference type="ARBA" id="ARBA00022645"/>
    </source>
</evidence>
<dbReference type="InterPro" id="IPR023346">
    <property type="entry name" value="Lysozyme-like_dom_sf"/>
</dbReference>
<evidence type="ECO:0000256" key="3">
    <source>
        <dbReference type="ARBA" id="ARBA00007090"/>
    </source>
</evidence>
<reference evidence="21 22" key="1">
    <citation type="submission" date="2016-11" db="EMBL/GenBank/DDBJ databases">
        <authorList>
            <person name="Jaros S."/>
            <person name="Januszkiewicz K."/>
            <person name="Wedrychowicz H."/>
        </authorList>
    </citation>
    <scope>NUCLEOTIDE SEQUENCE [LARGE SCALE GENOMIC DNA]</scope>
    <source>
        <strain evidence="21 22">DSM 24574</strain>
    </source>
</reference>
<evidence type="ECO:0000256" key="16">
    <source>
        <dbReference type="ARBA" id="ARBA00034000"/>
    </source>
</evidence>
<feature type="domain" description="Glycosyl transferase family 51" evidence="20">
    <location>
        <begin position="102"/>
        <end position="273"/>
    </location>
</feature>
<proteinExistence type="inferred from homology"/>
<dbReference type="InterPro" id="IPR001264">
    <property type="entry name" value="Glyco_trans_51"/>
</dbReference>
<evidence type="ECO:0000313" key="22">
    <source>
        <dbReference type="Proteomes" id="UP000184212"/>
    </source>
</evidence>
<dbReference type="Gene3D" id="3.40.710.10">
    <property type="entry name" value="DD-peptidase/beta-lactamase superfamily"/>
    <property type="match status" value="2"/>
</dbReference>
<dbReference type="SUPFAM" id="SSF56601">
    <property type="entry name" value="beta-lactamase/transpeptidase-like"/>
    <property type="match status" value="1"/>
</dbReference>
<comment type="similarity">
    <text evidence="3">In the C-terminal section; belongs to the transpeptidase family.</text>
</comment>
<keyword evidence="13 18" id="KW-0472">Membrane</keyword>
<keyword evidence="18" id="KW-0812">Transmembrane</keyword>
<comment type="catalytic activity">
    <reaction evidence="16">
        <text>Preferential cleavage: (Ac)2-L-Lys-D-Ala-|-D-Ala. Also transpeptidation of peptidyl-alanyl moieties that are N-acyl substituents of D-alanine.</text>
        <dbReference type="EC" id="3.4.16.4"/>
    </reaction>
</comment>
<comment type="pathway">
    <text evidence="2">Cell wall biogenesis; peptidoglycan biosynthesis.</text>
</comment>
<evidence type="ECO:0000256" key="2">
    <source>
        <dbReference type="ARBA" id="ARBA00004752"/>
    </source>
</evidence>
<dbReference type="OrthoDB" id="9766909at2"/>
<keyword evidence="11" id="KW-0133">Cell shape</keyword>
<dbReference type="GO" id="GO:0006508">
    <property type="term" value="P:proteolysis"/>
    <property type="evidence" value="ECO:0007669"/>
    <property type="project" value="UniProtKB-KW"/>
</dbReference>
<dbReference type="PANTHER" id="PTHR32282:SF11">
    <property type="entry name" value="PENICILLIN-BINDING PROTEIN 1B"/>
    <property type="match status" value="1"/>
</dbReference>
<dbReference type="Pfam" id="PF00905">
    <property type="entry name" value="Transpeptidase"/>
    <property type="match status" value="1"/>
</dbReference>
<keyword evidence="5" id="KW-1003">Cell membrane</keyword>
<gene>
    <name evidence="21" type="ORF">SAMN04488109_6165</name>
</gene>
<dbReference type="AlphaFoldDB" id="A0A1M5X038"/>
<comment type="similarity">
    <text evidence="4">In the N-terminal section; belongs to the glycosyltransferase 51 family.</text>
</comment>
<accession>A0A1M5X038</accession>
<dbReference type="InterPro" id="IPR050396">
    <property type="entry name" value="Glycosyltr_51/Transpeptidase"/>
</dbReference>
<dbReference type="GO" id="GO:0008360">
    <property type="term" value="P:regulation of cell shape"/>
    <property type="evidence" value="ECO:0007669"/>
    <property type="project" value="UniProtKB-KW"/>
</dbReference>
<dbReference type="Pfam" id="PF00912">
    <property type="entry name" value="Transgly"/>
    <property type="match status" value="1"/>
</dbReference>
<dbReference type="Gene3D" id="1.10.3810.10">
    <property type="entry name" value="Biosynthetic peptidoglycan transglycosylase-like"/>
    <property type="match status" value="1"/>
</dbReference>
<name>A0A1M5X038_9BACT</name>
<dbReference type="GO" id="GO:0005886">
    <property type="term" value="C:plasma membrane"/>
    <property type="evidence" value="ECO:0007669"/>
    <property type="project" value="UniProtKB-SubCell"/>
</dbReference>
<dbReference type="GO" id="GO:0009002">
    <property type="term" value="F:serine-type D-Ala-D-Ala carboxypeptidase activity"/>
    <property type="evidence" value="ECO:0007669"/>
    <property type="project" value="UniProtKB-EC"/>
</dbReference>
<keyword evidence="9" id="KW-0808">Transferase</keyword>
<keyword evidence="22" id="KW-1185">Reference proteome</keyword>
<keyword evidence="18" id="KW-1133">Transmembrane helix</keyword>
<keyword evidence="6" id="KW-0121">Carboxypeptidase</keyword>
<keyword evidence="14" id="KW-0511">Multifunctional enzyme</keyword>
<evidence type="ECO:0000256" key="9">
    <source>
        <dbReference type="ARBA" id="ARBA00022679"/>
    </source>
</evidence>
<dbReference type="EMBL" id="FQWQ01000005">
    <property type="protein sequence ID" value="SHH92804.1"/>
    <property type="molecule type" value="Genomic_DNA"/>
</dbReference>
<protein>
    <submittedName>
        <fullName evidence="21">Penicillin-binding protein 1A</fullName>
    </submittedName>
</protein>
<evidence type="ECO:0000256" key="7">
    <source>
        <dbReference type="ARBA" id="ARBA00022670"/>
    </source>
</evidence>
<keyword evidence="12" id="KW-0573">Peptidoglycan synthesis</keyword>
<dbReference type="GO" id="GO:0030288">
    <property type="term" value="C:outer membrane-bounded periplasmic space"/>
    <property type="evidence" value="ECO:0007669"/>
    <property type="project" value="TreeGrafter"/>
</dbReference>
<keyword evidence="15" id="KW-0961">Cell wall biogenesis/degradation</keyword>
<dbReference type="GO" id="GO:0009252">
    <property type="term" value="P:peptidoglycan biosynthetic process"/>
    <property type="evidence" value="ECO:0007669"/>
    <property type="project" value="UniProtKB-KW"/>
</dbReference>
<dbReference type="InterPro" id="IPR001460">
    <property type="entry name" value="PCN-bd_Tpept"/>
</dbReference>
<comment type="subcellular location">
    <subcellularLocation>
        <location evidence="1">Cell membrane</location>
    </subcellularLocation>
</comment>
<sequence length="822" mass="93980">MEEQLRKLRRSIRYYYILGLRKARPLLHVLRVQYERVREYYRTHPRARKWTLILGPPFGAVFLLFLVVWIETPSNKELRNIQNQQASEVYSADSVLLGRYYIQDRTEVKYADISPMVFDALIATEDVRFYEHEGVDFISLGRVLVKSILQQDESSGGGSTITQQLSKNLYPRKRYWILSMLINKLREAITARRLEGIYSKQELITLYLNTIPFADNTFGIQAAAQRFYSTTAKNLTLDQAAVLVGMLKATTYYNPRTYPDRAFNRRNVVLSQMVKYNYITERKSDSLQVLPIELKYNKISHHQGLAPYFREYLKAELLTWCKNNTKEDGSTYNLYTDGLKIYTTLDSKLQDYAEKAVSQQMADVQKQFFDHWGKEKPWKGKEEVVTEAIHRSARYRQLKSRDLSEKEIMKILKKPIPMRVFTWKGEEDAEISPIDSIKHHLQYLNAGFLAMEPETGKVKAWVGGIEHDFFQYDHVKASTKRQVGSTFKPIVYAMAIEKGVPPCDLISAGQQTYIDKEGEKWTPRNSQNDYQVEYTMRGALAYSVNTVAVKLIQLAGVDNTIALARKMGVNSEMPDVPSIALGSSSISLIEMTGAYSCIANEGVANFPYYITGVRDLEGKVYTDFKPEGTGKRALSKETAQLVTRMMQTVVHEGTASRLRWRYGIYNDVAGKTGTTQSNADGWFIAMTPHLVMGTWVGADDPRIRFRYTELGQGSNTALPMVGYFMKHVNQDPAFKNLSDAKFKTLPPVLQRELDCDLYELSDTLVAQIKRKVMQRDSLIAADTSKAPPNETFLETLYKRKLKIQRASQPDTTNISPLKVLGG</sequence>
<evidence type="ECO:0000256" key="8">
    <source>
        <dbReference type="ARBA" id="ARBA00022676"/>
    </source>
</evidence>
<keyword evidence="8" id="KW-0328">Glycosyltransferase</keyword>
<keyword evidence="7" id="KW-0645">Protease</keyword>
<evidence type="ECO:0000256" key="17">
    <source>
        <dbReference type="ARBA" id="ARBA00049902"/>
    </source>
</evidence>
<evidence type="ECO:0000256" key="14">
    <source>
        <dbReference type="ARBA" id="ARBA00023268"/>
    </source>
</evidence>
<dbReference type="SUPFAM" id="SSF53955">
    <property type="entry name" value="Lysozyme-like"/>
    <property type="match status" value="1"/>
</dbReference>
<evidence type="ECO:0000256" key="11">
    <source>
        <dbReference type="ARBA" id="ARBA00022960"/>
    </source>
</evidence>
<evidence type="ECO:0000259" key="20">
    <source>
        <dbReference type="Pfam" id="PF00912"/>
    </source>
</evidence>
<evidence type="ECO:0000256" key="1">
    <source>
        <dbReference type="ARBA" id="ARBA00004236"/>
    </source>
</evidence>
<evidence type="ECO:0000256" key="15">
    <source>
        <dbReference type="ARBA" id="ARBA00023316"/>
    </source>
</evidence>